<dbReference type="PROSITE" id="PS51186">
    <property type="entry name" value="GNAT"/>
    <property type="match status" value="1"/>
</dbReference>
<dbReference type="InterPro" id="IPR050832">
    <property type="entry name" value="Bact_Acetyltransf"/>
</dbReference>
<reference evidence="4" key="1">
    <citation type="submission" date="2023-06" db="EMBL/GenBank/DDBJ databases">
        <title>SYSU T00b26.</title>
        <authorList>
            <person name="Gao L."/>
            <person name="Fang B.-Z."/>
            <person name="Li W.-J."/>
        </authorList>
    </citation>
    <scope>NUCLEOTIDE SEQUENCE</scope>
    <source>
        <strain evidence="4">SYSU T00b26</strain>
    </source>
</reference>
<sequence>MTIRPAGPADREQIARICLLTGRQGGDATGLFCDDTALADVYATPYLDGPGGFCLVWDVDGEARGYVLGTSDTEAFQRWFVEEWWPSRVPLHTPSTVDDAWLLPSAADPERMLGEAVGDYPAHLHIDLLPDQQGRGAGRALIEAACALLAARGVRGVHLVAELANEGAQAFYPKAGFEAVDHTESTVTWARGIDARRNLRSEHSLT</sequence>
<dbReference type="InterPro" id="IPR000182">
    <property type="entry name" value="GNAT_dom"/>
</dbReference>
<dbReference type="SUPFAM" id="SSF55729">
    <property type="entry name" value="Acyl-CoA N-acyltransferases (Nat)"/>
    <property type="match status" value="1"/>
</dbReference>
<dbReference type="Pfam" id="PF13508">
    <property type="entry name" value="Acetyltransf_7"/>
    <property type="match status" value="1"/>
</dbReference>
<evidence type="ECO:0000256" key="1">
    <source>
        <dbReference type="ARBA" id="ARBA00022679"/>
    </source>
</evidence>
<accession>A0ABT8FXW1</accession>
<dbReference type="RefSeq" id="WP_301125675.1">
    <property type="nucleotide sequence ID" value="NZ_JAUHPV010000001.1"/>
</dbReference>
<evidence type="ECO:0000313" key="5">
    <source>
        <dbReference type="Proteomes" id="UP001172738"/>
    </source>
</evidence>
<dbReference type="CDD" id="cd04301">
    <property type="entry name" value="NAT_SF"/>
    <property type="match status" value="1"/>
</dbReference>
<keyword evidence="5" id="KW-1185">Reference proteome</keyword>
<keyword evidence="2" id="KW-0012">Acyltransferase</keyword>
<dbReference type="PANTHER" id="PTHR43877">
    <property type="entry name" value="AMINOALKYLPHOSPHONATE N-ACETYLTRANSFERASE-RELATED-RELATED"/>
    <property type="match status" value="1"/>
</dbReference>
<protein>
    <submittedName>
        <fullName evidence="4">GNAT family N-acetyltransferase</fullName>
    </submittedName>
</protein>
<keyword evidence="1" id="KW-0808">Transferase</keyword>
<gene>
    <name evidence="4" type="ORF">QQX04_01935</name>
</gene>
<dbReference type="Proteomes" id="UP001172738">
    <property type="component" value="Unassembled WGS sequence"/>
</dbReference>
<evidence type="ECO:0000313" key="4">
    <source>
        <dbReference type="EMBL" id="MDN4471749.1"/>
    </source>
</evidence>
<dbReference type="InterPro" id="IPR016181">
    <property type="entry name" value="Acyl_CoA_acyltransferase"/>
</dbReference>
<proteinExistence type="predicted"/>
<evidence type="ECO:0000256" key="2">
    <source>
        <dbReference type="ARBA" id="ARBA00023315"/>
    </source>
</evidence>
<dbReference type="Gene3D" id="3.40.630.30">
    <property type="match status" value="1"/>
</dbReference>
<evidence type="ECO:0000259" key="3">
    <source>
        <dbReference type="PROSITE" id="PS51186"/>
    </source>
</evidence>
<feature type="domain" description="N-acetyltransferase" evidence="3">
    <location>
        <begin position="63"/>
        <end position="200"/>
    </location>
</feature>
<comment type="caution">
    <text evidence="4">The sequence shown here is derived from an EMBL/GenBank/DDBJ whole genome shotgun (WGS) entry which is preliminary data.</text>
</comment>
<name>A0ABT8FXW1_9MICO</name>
<dbReference type="EMBL" id="JAUHPV010000001">
    <property type="protein sequence ID" value="MDN4471749.1"/>
    <property type="molecule type" value="Genomic_DNA"/>
</dbReference>
<organism evidence="4 5">
    <name type="scientific">Demequina zhanjiangensis</name>
    <dbReference type="NCBI Taxonomy" id="3051659"/>
    <lineage>
        <taxon>Bacteria</taxon>
        <taxon>Bacillati</taxon>
        <taxon>Actinomycetota</taxon>
        <taxon>Actinomycetes</taxon>
        <taxon>Micrococcales</taxon>
        <taxon>Demequinaceae</taxon>
        <taxon>Demequina</taxon>
    </lineage>
</organism>